<evidence type="ECO:0000256" key="10">
    <source>
        <dbReference type="HAMAP-Rule" id="MF_00462"/>
    </source>
</evidence>
<dbReference type="EC" id="7.-.-.-" evidence="10"/>
<dbReference type="AlphaFoldDB" id="A0A251X6I8"/>
<keyword evidence="5 10" id="KW-0812">Transmembrane</keyword>
<protein>
    <recommendedName>
        <fullName evidence="10">Ion-translocating oxidoreductase complex subunit D</fullName>
        <ecNumber evidence="10">7.-.-.-</ecNumber>
    </recommendedName>
    <alternativeName>
        <fullName evidence="10">Rnf electron transport complex subunit D</fullName>
    </alternativeName>
</protein>
<keyword evidence="10" id="KW-0997">Cell inner membrane</keyword>
<dbReference type="PANTHER" id="PTHR30578:SF0">
    <property type="entry name" value="ION-TRANSLOCATING OXIDOREDUCTASE COMPLEX SUBUNIT D"/>
    <property type="match status" value="1"/>
</dbReference>
<comment type="function">
    <text evidence="10">Part of a membrane-bound complex that couples electron transfer with translocation of ions across the membrane.</text>
</comment>
<feature type="transmembrane region" description="Helical" evidence="10">
    <location>
        <begin position="293"/>
        <end position="312"/>
    </location>
</feature>
<dbReference type="InterPro" id="IPR004338">
    <property type="entry name" value="NqrB/RnfD"/>
</dbReference>
<evidence type="ECO:0000256" key="7">
    <source>
        <dbReference type="ARBA" id="ARBA00022982"/>
    </source>
</evidence>
<proteinExistence type="inferred from homology"/>
<keyword evidence="12" id="KW-1185">Reference proteome</keyword>
<feature type="transmembrane region" description="Helical" evidence="10">
    <location>
        <begin position="261"/>
        <end position="281"/>
    </location>
</feature>
<keyword evidence="7 10" id="KW-0249">Electron transport</keyword>
<comment type="subcellular location">
    <subcellularLocation>
        <location evidence="10">Cell inner membrane</location>
        <topology evidence="10">Multi-pass membrane protein</topology>
    </subcellularLocation>
</comment>
<keyword evidence="4 10" id="KW-0288">FMN</keyword>
<dbReference type="EMBL" id="MSLT01000018">
    <property type="protein sequence ID" value="OUD13232.1"/>
    <property type="molecule type" value="Genomic_DNA"/>
</dbReference>
<keyword evidence="10" id="KW-1003">Cell membrane</keyword>
<dbReference type="HAMAP" id="MF_00462">
    <property type="entry name" value="RsxD_RnfD"/>
    <property type="match status" value="1"/>
</dbReference>
<evidence type="ECO:0000313" key="12">
    <source>
        <dbReference type="Proteomes" id="UP000194798"/>
    </source>
</evidence>
<evidence type="ECO:0000313" key="11">
    <source>
        <dbReference type="EMBL" id="OUD13232.1"/>
    </source>
</evidence>
<name>A0A251X6I8_9GAMM</name>
<feature type="transmembrane region" description="Helical" evidence="10">
    <location>
        <begin position="318"/>
        <end position="336"/>
    </location>
</feature>
<feature type="transmembrane region" description="Helical" evidence="10">
    <location>
        <begin position="236"/>
        <end position="255"/>
    </location>
</feature>
<evidence type="ECO:0000256" key="3">
    <source>
        <dbReference type="ARBA" id="ARBA00022630"/>
    </source>
</evidence>
<evidence type="ECO:0000256" key="5">
    <source>
        <dbReference type="ARBA" id="ARBA00022692"/>
    </source>
</evidence>
<keyword evidence="1 10" id="KW-0813">Transport</keyword>
<accession>A0A251X6I8</accession>
<dbReference type="Proteomes" id="UP000194798">
    <property type="component" value="Unassembled WGS sequence"/>
</dbReference>
<feature type="transmembrane region" description="Helical" evidence="10">
    <location>
        <begin position="38"/>
        <end position="60"/>
    </location>
</feature>
<dbReference type="NCBIfam" id="NF002011">
    <property type="entry name" value="PRK00816.1"/>
    <property type="match status" value="1"/>
</dbReference>
<dbReference type="GO" id="GO:0055085">
    <property type="term" value="P:transmembrane transport"/>
    <property type="evidence" value="ECO:0007669"/>
    <property type="project" value="InterPro"/>
</dbReference>
<evidence type="ECO:0000256" key="9">
    <source>
        <dbReference type="ARBA" id="ARBA00023136"/>
    </source>
</evidence>
<reference evidence="11 12" key="1">
    <citation type="submission" date="2016-12" db="EMBL/GenBank/DDBJ databases">
        <title>Thioflexothrix psekupsii D3 genome sequencing and assembly.</title>
        <authorList>
            <person name="Fomenkov A."/>
            <person name="Vincze T."/>
            <person name="Grabovich M."/>
            <person name="Anton B.P."/>
            <person name="Dubinina G."/>
            <person name="Orlova M."/>
            <person name="Belousova E."/>
            <person name="Roberts R.J."/>
        </authorList>
    </citation>
    <scope>NUCLEOTIDE SEQUENCE [LARGE SCALE GENOMIC DNA]</scope>
    <source>
        <strain evidence="11">D3</strain>
    </source>
</reference>
<feature type="modified residue" description="FMN phosphoryl threonine" evidence="10">
    <location>
        <position position="182"/>
    </location>
</feature>
<evidence type="ECO:0000256" key="6">
    <source>
        <dbReference type="ARBA" id="ARBA00022967"/>
    </source>
</evidence>
<evidence type="ECO:0000256" key="8">
    <source>
        <dbReference type="ARBA" id="ARBA00022989"/>
    </source>
</evidence>
<comment type="cofactor">
    <cofactor evidence="10">
        <name>FMN</name>
        <dbReference type="ChEBI" id="CHEBI:58210"/>
    </cofactor>
</comment>
<comment type="caution">
    <text evidence="11">The sequence shown here is derived from an EMBL/GenBank/DDBJ whole genome shotgun (WGS) entry which is preliminary data.</text>
</comment>
<sequence>MNYIVTTSPHLHDADGVAVLMRRVLYALLPGVLLQMWFFGWGVLLNIALSVATAWTVEALMLWARQRPLQPFLSDYSAVLTACLFAVALPPFLPWWMPVLGMVFAIIFAKQLYGGLGHNPFNPAMVGYAILLISFPAEMTRWPYPVYLMPETLNFWHSVQWSFMGTLSHSSVVSIDALTGATPLDALKTGLAQNESIRTLRMQPLFDTWVAVGWQWVNVAYLLGGMWLLYKRVIYWPIPVGFLLGLVSLSSLFFMMDSGRYVDPIFHLFTGATMLGVFFIATDPVTAATSPRARFVYGLGIGVLVYVIRTWGGYPDGVAFAVLFMNLTAPALDVWLKPRPFGR</sequence>
<feature type="transmembrane region" description="Helical" evidence="10">
    <location>
        <begin position="209"/>
        <end position="229"/>
    </location>
</feature>
<evidence type="ECO:0000256" key="1">
    <source>
        <dbReference type="ARBA" id="ARBA00022448"/>
    </source>
</evidence>
<dbReference type="InterPro" id="IPR011303">
    <property type="entry name" value="RnfD_bac"/>
</dbReference>
<keyword evidence="6 10" id="KW-1278">Translocase</keyword>
<dbReference type="PANTHER" id="PTHR30578">
    <property type="entry name" value="ELECTRON TRANSPORT COMPLEX PROTEIN RNFD"/>
    <property type="match status" value="1"/>
</dbReference>
<dbReference type="Pfam" id="PF03116">
    <property type="entry name" value="NQR2_RnfD_RnfE"/>
    <property type="match status" value="1"/>
</dbReference>
<comment type="subunit">
    <text evidence="10">The complex is composed of six subunits: RnfA, RnfB, RnfC, RnfD, RnfE and RnfG.</text>
</comment>
<evidence type="ECO:0000256" key="2">
    <source>
        <dbReference type="ARBA" id="ARBA00022553"/>
    </source>
</evidence>
<keyword evidence="9 10" id="KW-0472">Membrane</keyword>
<dbReference type="GO" id="GO:0005886">
    <property type="term" value="C:plasma membrane"/>
    <property type="evidence" value="ECO:0007669"/>
    <property type="project" value="UniProtKB-SubCell"/>
</dbReference>
<keyword evidence="8 10" id="KW-1133">Transmembrane helix</keyword>
<gene>
    <name evidence="10" type="primary">rnfD</name>
    <name evidence="11" type="ORF">TPSD3_11390</name>
</gene>
<keyword evidence="2 10" id="KW-0597">Phosphoprotein</keyword>
<dbReference type="GO" id="GO:0022900">
    <property type="term" value="P:electron transport chain"/>
    <property type="evidence" value="ECO:0007669"/>
    <property type="project" value="UniProtKB-UniRule"/>
</dbReference>
<dbReference type="NCBIfam" id="TIGR01946">
    <property type="entry name" value="rnfD"/>
    <property type="match status" value="1"/>
</dbReference>
<comment type="similarity">
    <text evidence="10">Belongs to the NqrB/RnfD family.</text>
</comment>
<organism evidence="11 12">
    <name type="scientific">Thioflexithrix psekupsensis</name>
    <dbReference type="NCBI Taxonomy" id="1570016"/>
    <lineage>
        <taxon>Bacteria</taxon>
        <taxon>Pseudomonadati</taxon>
        <taxon>Pseudomonadota</taxon>
        <taxon>Gammaproteobacteria</taxon>
        <taxon>Thiotrichales</taxon>
        <taxon>Thioflexithrix</taxon>
    </lineage>
</organism>
<dbReference type="OrthoDB" id="9776359at2"/>
<keyword evidence="3 10" id="KW-0285">Flavoprotein</keyword>
<evidence type="ECO:0000256" key="4">
    <source>
        <dbReference type="ARBA" id="ARBA00022643"/>
    </source>
</evidence>
<feature type="transmembrane region" description="Helical" evidence="10">
    <location>
        <begin position="72"/>
        <end position="89"/>
    </location>
</feature>